<feature type="region of interest" description="Disordered" evidence="1">
    <location>
        <begin position="2015"/>
        <end position="2045"/>
    </location>
</feature>
<name>A0A3P3YFP9_PLABS</name>
<proteinExistence type="predicted"/>
<feature type="compositionally biased region" description="Pro residues" evidence="1">
    <location>
        <begin position="1927"/>
        <end position="1955"/>
    </location>
</feature>
<gene>
    <name evidence="5" type="ORF">PLBR_LOCUS6187</name>
</gene>
<feature type="region of interest" description="Disordered" evidence="1">
    <location>
        <begin position="1914"/>
        <end position="1989"/>
    </location>
</feature>
<dbReference type="GO" id="GO:0030427">
    <property type="term" value="C:site of polarized growth"/>
    <property type="evidence" value="ECO:0007669"/>
    <property type="project" value="TreeGrafter"/>
</dbReference>
<feature type="domain" description="Cell morphogenesis central region" evidence="4">
    <location>
        <begin position="1422"/>
        <end position="1602"/>
    </location>
</feature>
<dbReference type="EMBL" id="OVEO01000010">
    <property type="protein sequence ID" value="SPQ98972.1"/>
    <property type="molecule type" value="Genomic_DNA"/>
</dbReference>
<feature type="compositionally biased region" description="Polar residues" evidence="1">
    <location>
        <begin position="2101"/>
        <end position="2113"/>
    </location>
</feature>
<feature type="region of interest" description="Disordered" evidence="1">
    <location>
        <begin position="1"/>
        <end position="20"/>
    </location>
</feature>
<organism evidence="5 6">
    <name type="scientific">Plasmodiophora brassicae</name>
    <name type="common">Clubroot disease agent</name>
    <dbReference type="NCBI Taxonomy" id="37360"/>
    <lineage>
        <taxon>Eukaryota</taxon>
        <taxon>Sar</taxon>
        <taxon>Rhizaria</taxon>
        <taxon>Endomyxa</taxon>
        <taxon>Phytomyxea</taxon>
        <taxon>Plasmodiophorida</taxon>
        <taxon>Plasmodiophoridae</taxon>
        <taxon>Plasmodiophora</taxon>
    </lineage>
</organism>
<feature type="compositionally biased region" description="Basic residues" evidence="1">
    <location>
        <begin position="1"/>
        <end position="15"/>
    </location>
</feature>
<accession>A0A3P3YFP9</accession>
<evidence type="ECO:0000259" key="4">
    <source>
        <dbReference type="Pfam" id="PF14228"/>
    </source>
</evidence>
<evidence type="ECO:0000313" key="5">
    <source>
        <dbReference type="EMBL" id="SPQ98972.1"/>
    </source>
</evidence>
<dbReference type="Pfam" id="PF14222">
    <property type="entry name" value="MOR2-PAG1_N"/>
    <property type="match status" value="1"/>
</dbReference>
<protein>
    <submittedName>
        <fullName evidence="5">Uncharacterized protein</fullName>
    </submittedName>
</protein>
<dbReference type="GO" id="GO:0000902">
    <property type="term" value="P:cell morphogenesis"/>
    <property type="evidence" value="ECO:0007669"/>
    <property type="project" value="InterPro"/>
</dbReference>
<feature type="compositionally biased region" description="Pro residues" evidence="1">
    <location>
        <begin position="2023"/>
        <end position="2035"/>
    </location>
</feature>
<reference evidence="5 6" key="1">
    <citation type="submission" date="2018-03" db="EMBL/GenBank/DDBJ databases">
        <authorList>
            <person name="Fogelqvist J."/>
        </authorList>
    </citation>
    <scope>NUCLEOTIDE SEQUENCE [LARGE SCALE GENOMIC DNA]</scope>
</reference>
<evidence type="ECO:0000259" key="3">
    <source>
        <dbReference type="Pfam" id="PF14225"/>
    </source>
</evidence>
<dbReference type="SUPFAM" id="SSF48371">
    <property type="entry name" value="ARM repeat"/>
    <property type="match status" value="2"/>
</dbReference>
<evidence type="ECO:0000256" key="1">
    <source>
        <dbReference type="SAM" id="MobiDB-lite"/>
    </source>
</evidence>
<feature type="domain" description="Cell morphogenesis protein N-terminal" evidence="2">
    <location>
        <begin position="184"/>
        <end position="629"/>
    </location>
</feature>
<keyword evidence="5" id="KW-0496">Mitochondrion</keyword>
<dbReference type="GO" id="GO:0005938">
    <property type="term" value="C:cell cortex"/>
    <property type="evidence" value="ECO:0007669"/>
    <property type="project" value="TreeGrafter"/>
</dbReference>
<dbReference type="InterPro" id="IPR039867">
    <property type="entry name" value="Furry/Tao3/Mor2"/>
</dbReference>
<feature type="domain" description="Cell morphogenesis protein C-terminal" evidence="3">
    <location>
        <begin position="1668"/>
        <end position="1871"/>
    </location>
</feature>
<dbReference type="InterPro" id="IPR025614">
    <property type="entry name" value="Cell_morpho_N"/>
</dbReference>
<dbReference type="Proteomes" id="UP000290189">
    <property type="component" value="Unassembled WGS sequence"/>
</dbReference>
<feature type="compositionally biased region" description="Low complexity" evidence="1">
    <location>
        <begin position="2126"/>
        <end position="2135"/>
    </location>
</feature>
<feature type="domain" description="Cell morphogenesis central region" evidence="4">
    <location>
        <begin position="1081"/>
        <end position="1337"/>
    </location>
</feature>
<evidence type="ECO:0000313" key="6">
    <source>
        <dbReference type="Proteomes" id="UP000290189"/>
    </source>
</evidence>
<sequence length="2145" mass="234067">MASSPRSHRRQHRRRANVDPRPACPCQVVTRRVMADLDRVGSARVSHLAALAANQPVAFPPDTPIDILLQTVSQLCEHCVHGILRALQRWRNERHSLLLAESASAQVHSAVDIVFAEACIAALSRYDGPIDESFAVHVEGAAIEHMRREAQRLEHLAQSRPLVVQWFSCSDMALPTGRPAYLLDLWTLLIGHLSQTRLNATIRAFLGDIDREDTHVAVQLVRGLRAVQLSLETEDAVEQSMDVVRALLRLMEATQRPAVRDAVTEALTAILYPLAVQPPITSVTLTKWYALMTHIYVDVRRRARKPRQRPIVYPLMTVVLCVCEPEHFITNFGVLLEALIAFYDERDTRLIALACMQRLLHVYLEQVAFRKNATSNNLDTVVRRVLFGAHRRLPYADGTHQMEHDGMVALILTVAEGKFDYCLEEVIVRMLTMAGTDCINEYVQLALRALIAIFDRGEQRMRLFTSTIGTLVPPGFRLQIGPSIPTTLDAIDDRLQKLQTFRAADLGACADHIGARLGQILVRCHSLVGETLLTDEHAEKSAAAAMSSDAVIAGDDCFHCTSPAALPSTNVESVTLPIVVYRFALSALPFVGAPTVPDADLLRMICQALIHVNPGVRAAAAFVVDHIHAGDDDDLRVRFLSRLADYLLSEVPIGCVAVALHLLDVVARIAEKANRPAGPNVEGSALLWLTSSSPRVRLTCLRILDSVRRQTEGAVGDDLGVEVGDDDDDDVVEQIQAQSPSAYEGRRRIRLSAIELIESHEDAIVAAASRRSLPELEGVAACSESTDQACAVADRSAVIALCERSSAIRVIHAATCASDQDRWSLILAEVARSLVGGDGIRVAGAEAALRLTNLIMGKSKAGAANSSSTIWQQRNIGILALATRPTRYCIEATIQVVRSSSSSSLLAAICTTALGNVAPDNIDVVLGSLGAGDADGPEVRLRCAHVHSLLAEGVTSELLHDNDTLRMRFTAWIERTRMQLERHALGCGAELQHFSVVVERIAGQCYAAPSSRPLDHALRVSTFTTLARIGRGQDATTLAAMAALLLGPYFEADGAIPDAVVFPWVHSALRNPRLDIRDVGSLALHNLLTSCTSPALVTHYLANCYGGDSIVARRYFLVLGEFWMNDIRARIPLPELVHLVVYKLGDSSFTVRSMALDMIPVLAEKRPGRVSGRHAPHMIVTSRLQDSYLQAQVEISSRLAHEYADCRSEFVATLSRYLPAVPSMDKLIMLRYGQPWIHGIDLAGPLGNNILELLFRVSVEHGTHFAVELQSIWRELARTVPSNVIVTLRFLVLKCSLIDINENDAGSRLVIDTSKRIALYLSRVAPTETIQTMIAEIEDDPDPVLGHVLPAAAASAPFVDEVGLLHATLQRLDQQPSSEKRYPVHHLYPPSEVGGAYAGHRPGQRKKSPVRASTVPMGKPSSSAVALMLLVEVAYEMDPSVLSPFQSHIMFMIHVALIALDHDVFAIRDSAKFILVNLIHAVSFRGMPDADADSNRVNEDEHRRRVARRSDARRLMDKLMSTEGKAPWPREMISESNLTLRSADAMASVVESLVRLCDVDRNGVVARQWARHALRWATRFRARSPLISSRSYQICRILTDTMDVPELHACVKELEPALSVVDDVVSDILATLVVTCDRLPKADARGLGAFPALLWRCVDLIGNDASPGHVFVHAASLLILVLDKIEVDDQAVRIAIMRMRPAPFSGLQPLVLRGLSREVTRQPAWVLLSRLTASTFGAFIDPSDSRILVNVAALLPWLEQGTGGPASVAAIRGVRRACEQANPDMGVVMAAYERGRLDSLSEAVGPPMAQWMKHYGDARPIAIWTDMLRDGPVDLQRHVLVLLGSVLTHLDWTCAQIRGPQGLTLVQTLLDLQDSHPALRPETIRCVEVVLQRTCGSHACVPWLNAAGDDDIAGSRSASPVASRQPSLPPAPGSLPPPGPPSAAPRPISPTPAPAFSPVRPARTNAPDLGAAGAPPGSPSPARQSEQEIQEFTWSGEWARRRRQLYWQHSRRLSLISSRGPPGETPAPPKPPSESPRPTLHRAPSMLYPALYRQHSSGMTSTPSTPMASPTAAGARHTNWAANDGFGFLRRRSSAHLPSAPSMTIVSQSSAASPSIDRSLPGARGPSPTRSTSRSIRLEPASPPS</sequence>
<dbReference type="InterPro" id="IPR029473">
    <property type="entry name" value="MOR2-PAG1_mid"/>
</dbReference>
<feature type="region of interest" description="Disordered" evidence="1">
    <location>
        <begin position="1395"/>
        <end position="1417"/>
    </location>
</feature>
<dbReference type="InterPro" id="IPR016024">
    <property type="entry name" value="ARM-type_fold"/>
</dbReference>
<dbReference type="Pfam" id="PF14225">
    <property type="entry name" value="MOR2-PAG1_C"/>
    <property type="match status" value="1"/>
</dbReference>
<feature type="compositionally biased region" description="Polar residues" evidence="1">
    <location>
        <begin position="1916"/>
        <end position="1925"/>
    </location>
</feature>
<dbReference type="Pfam" id="PF14228">
    <property type="entry name" value="MOR2-PAG1_mid"/>
    <property type="match status" value="2"/>
</dbReference>
<dbReference type="InterPro" id="IPR025481">
    <property type="entry name" value="Cell_Morphogen_C"/>
</dbReference>
<evidence type="ECO:0000259" key="2">
    <source>
        <dbReference type="Pfam" id="PF14222"/>
    </source>
</evidence>
<dbReference type="PANTHER" id="PTHR12295">
    <property type="entry name" value="FURRY-RELATED"/>
    <property type="match status" value="1"/>
</dbReference>
<dbReference type="PANTHER" id="PTHR12295:SF30">
    <property type="entry name" value="PROTEIN FURRY"/>
    <property type="match status" value="1"/>
</dbReference>
<feature type="region of interest" description="Disordered" evidence="1">
    <location>
        <begin position="2097"/>
        <end position="2145"/>
    </location>
</feature>
<geneLocation type="mitochondrion" evidence="5"/>